<organism evidence="1 2">
    <name type="scientific">Bacteroides pyogenes F0041</name>
    <dbReference type="NCBI Taxonomy" id="1321819"/>
    <lineage>
        <taxon>Bacteria</taxon>
        <taxon>Pseudomonadati</taxon>
        <taxon>Bacteroidota</taxon>
        <taxon>Bacteroidia</taxon>
        <taxon>Bacteroidales</taxon>
        <taxon>Bacteroidaceae</taxon>
        <taxon>Bacteroides</taxon>
    </lineage>
</organism>
<gene>
    <name evidence="1" type="ORF">HMPREF1981_03335</name>
</gene>
<dbReference type="Proteomes" id="UP000016496">
    <property type="component" value="Unassembled WGS sequence"/>
</dbReference>
<comment type="caution">
    <text evidence="1">The sequence shown here is derived from an EMBL/GenBank/DDBJ whole genome shotgun (WGS) entry which is preliminary data.</text>
</comment>
<dbReference type="HOGENOM" id="CLU_2912926_0_0_10"/>
<accession>U2BSN9</accession>
<dbReference type="PATRIC" id="fig|1321819.3.peg.3076"/>
<proteinExistence type="predicted"/>
<reference evidence="1 2" key="1">
    <citation type="submission" date="2013-08" db="EMBL/GenBank/DDBJ databases">
        <authorList>
            <person name="Weinstock G."/>
            <person name="Sodergren E."/>
            <person name="Wylie T."/>
            <person name="Fulton L."/>
            <person name="Fulton R."/>
            <person name="Fronick C."/>
            <person name="O'Laughlin M."/>
            <person name="Godfrey J."/>
            <person name="Miner T."/>
            <person name="Herter B."/>
            <person name="Appelbaum E."/>
            <person name="Cordes M."/>
            <person name="Lek S."/>
            <person name="Wollam A."/>
            <person name="Pepin K.H."/>
            <person name="Palsikar V.B."/>
            <person name="Mitreva M."/>
            <person name="Wilson R.K."/>
        </authorList>
    </citation>
    <scope>NUCLEOTIDE SEQUENCE [LARGE SCALE GENOMIC DNA]</scope>
    <source>
        <strain evidence="1 2">F0041</strain>
    </source>
</reference>
<sequence>MAHTGDYSDGGDDGCGYCDDELENVFDDLFFHDFFKIKFLLVFCTFFFRLDFGGQGEGEGL</sequence>
<name>U2BSN9_9BACE</name>
<evidence type="ECO:0000313" key="1">
    <source>
        <dbReference type="EMBL" id="ERI81179.1"/>
    </source>
</evidence>
<evidence type="ECO:0000313" key="2">
    <source>
        <dbReference type="Proteomes" id="UP000016496"/>
    </source>
</evidence>
<dbReference type="AlphaFoldDB" id="U2BSN9"/>
<dbReference type="EMBL" id="AWSV01000171">
    <property type="protein sequence ID" value="ERI81179.1"/>
    <property type="molecule type" value="Genomic_DNA"/>
</dbReference>
<protein>
    <submittedName>
        <fullName evidence="1">Uncharacterized protein</fullName>
    </submittedName>
</protein>